<dbReference type="Gene3D" id="1.10.472.80">
    <property type="entry name" value="Ypt/Rab-GAP domain of gyp1p, domain 3"/>
    <property type="match status" value="1"/>
</dbReference>
<accession>A0A8J4YTM6</accession>
<evidence type="ECO:0000313" key="10">
    <source>
        <dbReference type="Proteomes" id="UP000770661"/>
    </source>
</evidence>
<evidence type="ECO:0000256" key="6">
    <source>
        <dbReference type="ARBA" id="ARBA00034103"/>
    </source>
</evidence>
<protein>
    <submittedName>
        <fullName evidence="9">TBC1 domain family member 24</fullName>
    </submittedName>
</protein>
<evidence type="ECO:0000256" key="5">
    <source>
        <dbReference type="ARBA" id="ARBA00023329"/>
    </source>
</evidence>
<comment type="subcellular location">
    <subcellularLocation>
        <location evidence="1">Cytoplasmic vesicle membrane</location>
    </subcellularLocation>
    <subcellularLocation>
        <location evidence="2">Endomembrane system</location>
        <topology evidence="2">Peripheral membrane protein</topology>
    </subcellularLocation>
    <subcellularLocation>
        <location evidence="6">Synapse</location>
    </subcellularLocation>
</comment>
<evidence type="ECO:0000256" key="4">
    <source>
        <dbReference type="ARBA" id="ARBA00023136"/>
    </source>
</evidence>
<evidence type="ECO:0000313" key="9">
    <source>
        <dbReference type="EMBL" id="KAG0726689.1"/>
    </source>
</evidence>
<dbReference type="Pfam" id="PF00566">
    <property type="entry name" value="RabGAP-TBC"/>
    <property type="match status" value="1"/>
</dbReference>
<dbReference type="OrthoDB" id="10065050at2759"/>
<keyword evidence="4" id="KW-0472">Membrane</keyword>
<dbReference type="InterPro" id="IPR006571">
    <property type="entry name" value="TLDc_dom"/>
</dbReference>
<feature type="region of interest" description="Disordered" evidence="7">
    <location>
        <begin position="12"/>
        <end position="52"/>
    </location>
</feature>
<dbReference type="SMART" id="SM00584">
    <property type="entry name" value="TLDc"/>
    <property type="match status" value="1"/>
</dbReference>
<dbReference type="InterPro" id="IPR035969">
    <property type="entry name" value="Rab-GAP_TBC_sf"/>
</dbReference>
<evidence type="ECO:0000256" key="2">
    <source>
        <dbReference type="ARBA" id="ARBA00004184"/>
    </source>
</evidence>
<gene>
    <name evidence="9" type="primary">tbc1d24</name>
    <name evidence="9" type="ORF">GWK47_036034</name>
</gene>
<dbReference type="PROSITE" id="PS51886">
    <property type="entry name" value="TLDC"/>
    <property type="match status" value="1"/>
</dbReference>
<dbReference type="GO" id="GO:0045202">
    <property type="term" value="C:synapse"/>
    <property type="evidence" value="ECO:0007669"/>
    <property type="project" value="UniProtKB-SubCell"/>
</dbReference>
<evidence type="ECO:0000256" key="3">
    <source>
        <dbReference type="ARBA" id="ARBA00023018"/>
    </source>
</evidence>
<dbReference type="AlphaFoldDB" id="A0A8J4YTM6"/>
<dbReference type="GO" id="GO:0012505">
    <property type="term" value="C:endomembrane system"/>
    <property type="evidence" value="ECO:0007669"/>
    <property type="project" value="UniProtKB-SubCell"/>
</dbReference>
<reference evidence="9" key="1">
    <citation type="submission" date="2020-07" db="EMBL/GenBank/DDBJ databases">
        <title>The High-quality genome of the commercially important snow crab, Chionoecetes opilio.</title>
        <authorList>
            <person name="Jeong J.-H."/>
            <person name="Ryu S."/>
        </authorList>
    </citation>
    <scope>NUCLEOTIDE SEQUENCE</scope>
    <source>
        <strain evidence="9">MADBK_172401_WGS</strain>
        <tissue evidence="9">Digestive gland</tissue>
    </source>
</reference>
<evidence type="ECO:0000256" key="7">
    <source>
        <dbReference type="SAM" id="MobiDB-lite"/>
    </source>
</evidence>
<dbReference type="PANTHER" id="PTHR23354">
    <property type="entry name" value="NUCLEOLAR PROTEIN 7/ESTROGEN RECEPTOR COACTIVATOR-RELATED"/>
    <property type="match status" value="1"/>
</dbReference>
<dbReference type="Proteomes" id="UP000770661">
    <property type="component" value="Unassembled WGS sequence"/>
</dbReference>
<sequence>MLELITSRCISSHEGTGRAHRPRVNSSKRPQHLIGGQQQQPGNRKSRKREQLHQQDYIFQSDSCDTDLDEVFYPSDPFYDAGNNNQIDILDLNHLKEKELRSVHIPISAYPKSLIQWPVDGSTKNKRISEVKKQVKLLGNLIKMTVGGAAYAEAVNDDKTPTNPPPFSGHVDMSRISVHDLAHTADEFTMAKWQDIEGQIKLGKLKEAKQMIRDSDWSLGSPARENLWREQCRRHSREKDFGDQYYWDTVKQIYGSAELSECIVQLPAFIDANHKVSHSLSPRGVTVCERIISLISFNHPAITFAPALYALTALLLHYMEEVDAYYCISALVGGSQSKFLSQTKIAHEAQWRAAMILGRKHIRGAFSTLIKFGVPEEQIEEAFQNWMWWILSALPLTHTVRVIDCFLFEGSKVLLRIALAIFHLFVKTLTHDSSMVASLPSRGLEETLFQFCQNIQISPQKLLKTAFGIRGFSKSEITKVVLQTEMYLKSQRTLGGAGGGGAGQMNPPETPSLHRSVSLEGLPTSETQSNIQMMSHTLTIKEGSRSPAPRVRAMGQYPINNVKSVIISKDELLTLWSWLPMRMTMYQPTLIYTTEEHGCSLTTFFQRVEKYEPTLLCIRTMDDSVFGAYCSTAWAQRHCKDEFGNWQTYFGTGESFLFSLRPTIAKYQWVGISRQQDDVPLSKVEHCAELFMHADNNMITIGGGNGQGIMLDHELRFGKTEPCQTFDNPPLAPNADFEVKVIEVYSLANL</sequence>
<dbReference type="EMBL" id="JACEEZ010004073">
    <property type="protein sequence ID" value="KAG0726689.1"/>
    <property type="molecule type" value="Genomic_DNA"/>
</dbReference>
<keyword evidence="5" id="KW-0968">Cytoplasmic vesicle</keyword>
<keyword evidence="10" id="KW-1185">Reference proteome</keyword>
<dbReference type="PANTHER" id="PTHR23354:SF122">
    <property type="entry name" value="GTPASE-ACTIVATING PROTEIN SKYWALKER"/>
    <property type="match status" value="1"/>
</dbReference>
<dbReference type="InterPro" id="IPR000195">
    <property type="entry name" value="Rab-GAP-TBC_dom"/>
</dbReference>
<evidence type="ECO:0000259" key="8">
    <source>
        <dbReference type="PROSITE" id="PS51886"/>
    </source>
</evidence>
<comment type="caution">
    <text evidence="9">The sequence shown here is derived from an EMBL/GenBank/DDBJ whole genome shotgun (WGS) entry which is preliminary data.</text>
</comment>
<organism evidence="9 10">
    <name type="scientific">Chionoecetes opilio</name>
    <name type="common">Atlantic snow crab</name>
    <name type="synonym">Cancer opilio</name>
    <dbReference type="NCBI Taxonomy" id="41210"/>
    <lineage>
        <taxon>Eukaryota</taxon>
        <taxon>Metazoa</taxon>
        <taxon>Ecdysozoa</taxon>
        <taxon>Arthropoda</taxon>
        <taxon>Crustacea</taxon>
        <taxon>Multicrustacea</taxon>
        <taxon>Malacostraca</taxon>
        <taxon>Eumalacostraca</taxon>
        <taxon>Eucarida</taxon>
        <taxon>Decapoda</taxon>
        <taxon>Pleocyemata</taxon>
        <taxon>Brachyura</taxon>
        <taxon>Eubrachyura</taxon>
        <taxon>Majoidea</taxon>
        <taxon>Majidae</taxon>
        <taxon>Chionoecetes</taxon>
    </lineage>
</organism>
<dbReference type="SMART" id="SM00164">
    <property type="entry name" value="TBC"/>
    <property type="match status" value="1"/>
</dbReference>
<feature type="domain" description="TLDc" evidence="8">
    <location>
        <begin position="565"/>
        <end position="748"/>
    </location>
</feature>
<proteinExistence type="predicted"/>
<name>A0A8J4YTM6_CHIOP</name>
<dbReference type="GO" id="GO:0030659">
    <property type="term" value="C:cytoplasmic vesicle membrane"/>
    <property type="evidence" value="ECO:0007669"/>
    <property type="project" value="UniProtKB-SubCell"/>
</dbReference>
<keyword evidence="3" id="KW-0770">Synapse</keyword>
<evidence type="ECO:0000256" key="1">
    <source>
        <dbReference type="ARBA" id="ARBA00004156"/>
    </source>
</evidence>
<dbReference type="SUPFAM" id="SSF47923">
    <property type="entry name" value="Ypt/Rab-GAP domain of gyp1p"/>
    <property type="match status" value="1"/>
</dbReference>
<dbReference type="Pfam" id="PF07534">
    <property type="entry name" value="TLD"/>
    <property type="match status" value="1"/>
</dbReference>